<dbReference type="EMBL" id="FODT01000003">
    <property type="protein sequence ID" value="SEO59266.1"/>
    <property type="molecule type" value="Genomic_DNA"/>
</dbReference>
<dbReference type="PANTHER" id="PTHR30337">
    <property type="entry name" value="COMPONENT OF ATP-DEPENDENT DSDNA EXONUCLEASE"/>
    <property type="match status" value="1"/>
</dbReference>
<dbReference type="RefSeq" id="WP_092683004.1">
    <property type="nucleotide sequence ID" value="NZ_FODT01000003.1"/>
</dbReference>
<evidence type="ECO:0000313" key="3">
    <source>
        <dbReference type="EMBL" id="SEO59266.1"/>
    </source>
</evidence>
<dbReference type="PIRSF" id="PIRSF033091">
    <property type="entry name" value="Pesterase_YhaO"/>
    <property type="match status" value="1"/>
</dbReference>
<dbReference type="PANTHER" id="PTHR30337:SF7">
    <property type="entry name" value="PHOSPHOESTERASE"/>
    <property type="match status" value="1"/>
</dbReference>
<gene>
    <name evidence="3" type="ORF">SAMN05444123_103418</name>
</gene>
<dbReference type="Proteomes" id="UP000199615">
    <property type="component" value="Unassembled WGS sequence"/>
</dbReference>
<evidence type="ECO:0000313" key="4">
    <source>
        <dbReference type="Proteomes" id="UP000199615"/>
    </source>
</evidence>
<dbReference type="InterPro" id="IPR050535">
    <property type="entry name" value="DNA_Repair-Maintenance_Comp"/>
</dbReference>
<dbReference type="Pfam" id="PF00149">
    <property type="entry name" value="Metallophos"/>
    <property type="match status" value="1"/>
</dbReference>
<dbReference type="CDD" id="cd00840">
    <property type="entry name" value="MPP_Mre11_N"/>
    <property type="match status" value="1"/>
</dbReference>
<evidence type="ECO:0000259" key="2">
    <source>
        <dbReference type="Pfam" id="PF00149"/>
    </source>
</evidence>
<dbReference type="OrthoDB" id="9773856at2"/>
<keyword evidence="3" id="KW-0269">Exonuclease</keyword>
<keyword evidence="1" id="KW-0378">Hydrolase</keyword>
<keyword evidence="4" id="KW-1185">Reference proteome</keyword>
<reference evidence="4" key="1">
    <citation type="submission" date="2016-10" db="EMBL/GenBank/DDBJ databases">
        <authorList>
            <person name="Varghese N."/>
            <person name="Submissions S."/>
        </authorList>
    </citation>
    <scope>NUCLEOTIDE SEQUENCE [LARGE SCALE GENOMIC DNA]</scope>
    <source>
        <strain evidence="4">DSM 123</strain>
    </source>
</reference>
<dbReference type="AlphaFoldDB" id="A0A1H8QYW2"/>
<keyword evidence="3" id="KW-0540">Nuclease</keyword>
<proteinExistence type="predicted"/>
<dbReference type="GO" id="GO:0004527">
    <property type="term" value="F:exonuclease activity"/>
    <property type="evidence" value="ECO:0007669"/>
    <property type="project" value="UniProtKB-KW"/>
</dbReference>
<evidence type="ECO:0000256" key="1">
    <source>
        <dbReference type="ARBA" id="ARBA00022801"/>
    </source>
</evidence>
<accession>A0A1H8QYW2</accession>
<dbReference type="InterPro" id="IPR014576">
    <property type="entry name" value="Pesterase_YhaO"/>
</dbReference>
<dbReference type="InterPro" id="IPR041796">
    <property type="entry name" value="Mre11_N"/>
</dbReference>
<feature type="domain" description="Calcineurin-like phosphoesterase" evidence="2">
    <location>
        <begin position="4"/>
        <end position="196"/>
    </location>
</feature>
<name>A0A1H8QYW2_9BRAD</name>
<protein>
    <submittedName>
        <fullName evidence="3">DNA repair exonuclease SbcCD nuclease subunit</fullName>
    </submittedName>
</protein>
<organism evidence="3 4">
    <name type="scientific">Rhodopseudomonas pseudopalustris</name>
    <dbReference type="NCBI Taxonomy" id="1513892"/>
    <lineage>
        <taxon>Bacteria</taxon>
        <taxon>Pseudomonadati</taxon>
        <taxon>Pseudomonadota</taxon>
        <taxon>Alphaproteobacteria</taxon>
        <taxon>Hyphomicrobiales</taxon>
        <taxon>Nitrobacteraceae</taxon>
        <taxon>Rhodopseudomonas</taxon>
    </lineage>
</organism>
<dbReference type="SUPFAM" id="SSF56300">
    <property type="entry name" value="Metallo-dependent phosphatases"/>
    <property type="match status" value="1"/>
</dbReference>
<dbReference type="Gene3D" id="3.60.21.10">
    <property type="match status" value="1"/>
</dbReference>
<sequence length="407" mass="44136">MRFTFIHAADLHIDSPLAGLRAKNENIARSFADAGRKAVQALIDETIASKAAFLIIAGDIFDGDWKDVTTGLFFIGAISALHRAGIPVFIVKGNHDAENLMSRDLPYPGSVTVFPTRASTVMLEEHRVALHGRSFPDRLTADFVATYPTRREGWLNIGVLHTSLDGSRGHEGYAPCSLDDLKRFGYDYWALGHVHAAEIVSRDPWIVFPGNLQGRSVRETGPKGAMRVTVEDGRIVDVSPLTLDSARWAHLTIDLAGCADEAQILPRVTAELSDVHAQSKGRALAVRVTLTGTTTLHNHLIARREMLQDELRASALHLADDCWVEQLKIRTTLPAQPVVAGPDTANIDVAALLGEAAQDPSFAAALAELTETIRAKLPRDLQDELSASDTVASLTEDARALLVGELS</sequence>
<dbReference type="InterPro" id="IPR029052">
    <property type="entry name" value="Metallo-depent_PP-like"/>
</dbReference>
<dbReference type="InterPro" id="IPR004843">
    <property type="entry name" value="Calcineurin-like_PHP"/>
</dbReference>